<dbReference type="InterPro" id="IPR013740">
    <property type="entry name" value="Redoxin"/>
</dbReference>
<dbReference type="InterPro" id="IPR017937">
    <property type="entry name" value="Thioredoxin_CS"/>
</dbReference>
<dbReference type="PANTHER" id="PTHR42852">
    <property type="entry name" value="THIOL:DISULFIDE INTERCHANGE PROTEIN DSBE"/>
    <property type="match status" value="1"/>
</dbReference>
<evidence type="ECO:0000259" key="5">
    <source>
        <dbReference type="PROSITE" id="PS51352"/>
    </source>
</evidence>
<organism evidence="6 7">
    <name type="scientific">Caballeronia udeis</name>
    <dbReference type="NCBI Taxonomy" id="1232866"/>
    <lineage>
        <taxon>Bacteria</taxon>
        <taxon>Pseudomonadati</taxon>
        <taxon>Pseudomonadota</taxon>
        <taxon>Betaproteobacteria</taxon>
        <taxon>Burkholderiales</taxon>
        <taxon>Burkholderiaceae</taxon>
        <taxon>Caballeronia</taxon>
    </lineage>
</organism>
<dbReference type="RefSeq" id="WP_062089272.1">
    <property type="nucleotide sequence ID" value="NZ_FCOK02000036.1"/>
</dbReference>
<dbReference type="Pfam" id="PF01790">
    <property type="entry name" value="LGT"/>
    <property type="match status" value="1"/>
</dbReference>
<feature type="transmembrane region" description="Helical" evidence="4">
    <location>
        <begin position="80"/>
        <end position="96"/>
    </location>
</feature>
<dbReference type="AlphaFoldDB" id="A0A158HVZ6"/>
<dbReference type="CDD" id="cd02966">
    <property type="entry name" value="TlpA_like_family"/>
    <property type="match status" value="1"/>
</dbReference>
<proteinExistence type="predicted"/>
<dbReference type="InterPro" id="IPR013766">
    <property type="entry name" value="Thioredoxin_domain"/>
</dbReference>
<gene>
    <name evidence="6" type="ORF">AWB69_04883</name>
</gene>
<accession>A0A158HVZ6</accession>
<feature type="transmembrane region" description="Helical" evidence="4">
    <location>
        <begin position="12"/>
        <end position="29"/>
    </location>
</feature>
<dbReference type="InterPro" id="IPR001640">
    <property type="entry name" value="Lgt"/>
</dbReference>
<dbReference type="GO" id="GO:0030313">
    <property type="term" value="C:cell envelope"/>
    <property type="evidence" value="ECO:0007669"/>
    <property type="project" value="UniProtKB-SubCell"/>
</dbReference>
<dbReference type="Proteomes" id="UP000054683">
    <property type="component" value="Unassembled WGS sequence"/>
</dbReference>
<dbReference type="OrthoDB" id="9811352at2"/>
<dbReference type="EMBL" id="FCOK02000036">
    <property type="protein sequence ID" value="SAL48518.1"/>
    <property type="molecule type" value="Genomic_DNA"/>
</dbReference>
<sequence>MNVGPFSLPVPPLIFFISIMVSLFAGWLFRRNRANVDGAVFGSVLTGLVVARLSFVLRYLPAYKDDWVKMLDFRDQGFDLVPGLVAGGCVAGWFFLRRRSMRIPLLAAVVAGAVVWSSATVVVSLSRQPANVPVVSLLNIDGVRQSLAKGDGRPTVVNLWATWCPPCQAEMPVLAEAQAGTPDLHIVFVNQGETRDVVSSYLNSHDLHIKNALLDPGLAVARAVSATAYPTTLFYDAQGRLLSAHLGQFSRASFAQAIEQFYPDIALNTGQ</sequence>
<dbReference type="SUPFAM" id="SSF52833">
    <property type="entry name" value="Thioredoxin-like"/>
    <property type="match status" value="1"/>
</dbReference>
<feature type="domain" description="Thioredoxin" evidence="5">
    <location>
        <begin position="126"/>
        <end position="263"/>
    </location>
</feature>
<name>A0A158HVZ6_9BURK</name>
<comment type="subcellular location">
    <subcellularLocation>
        <location evidence="1">Cell envelope</location>
    </subcellularLocation>
</comment>
<keyword evidence="2" id="KW-0201">Cytochrome c-type biogenesis</keyword>
<keyword evidence="4" id="KW-1133">Transmembrane helix</keyword>
<dbReference type="GO" id="GO:0008961">
    <property type="term" value="F:phosphatidylglycerol-prolipoprotein diacylglyceryl transferase activity"/>
    <property type="evidence" value="ECO:0007669"/>
    <property type="project" value="InterPro"/>
</dbReference>
<protein>
    <submittedName>
        <fullName evidence="6">Thiol-disulfide isomerase/thioredoxin-like protein</fullName>
    </submittedName>
</protein>
<dbReference type="PROSITE" id="PS00194">
    <property type="entry name" value="THIOREDOXIN_1"/>
    <property type="match status" value="1"/>
</dbReference>
<feature type="transmembrane region" description="Helical" evidence="4">
    <location>
        <begin position="41"/>
        <end position="60"/>
    </location>
</feature>
<keyword evidence="3" id="KW-0676">Redox-active center</keyword>
<dbReference type="PROSITE" id="PS51352">
    <property type="entry name" value="THIOREDOXIN_2"/>
    <property type="match status" value="1"/>
</dbReference>
<dbReference type="Gene3D" id="3.40.30.10">
    <property type="entry name" value="Glutaredoxin"/>
    <property type="match status" value="1"/>
</dbReference>
<dbReference type="GO" id="GO:0005886">
    <property type="term" value="C:plasma membrane"/>
    <property type="evidence" value="ECO:0007669"/>
    <property type="project" value="InterPro"/>
</dbReference>
<reference evidence="6 7" key="1">
    <citation type="submission" date="2016-01" db="EMBL/GenBank/DDBJ databases">
        <authorList>
            <person name="Oliw E.H."/>
        </authorList>
    </citation>
    <scope>NUCLEOTIDE SEQUENCE [LARGE SCALE GENOMIC DNA]</scope>
    <source>
        <strain evidence="6">LMG 27134</strain>
    </source>
</reference>
<dbReference type="Pfam" id="PF08534">
    <property type="entry name" value="Redoxin"/>
    <property type="match status" value="1"/>
</dbReference>
<dbReference type="GO" id="GO:0015036">
    <property type="term" value="F:disulfide oxidoreductase activity"/>
    <property type="evidence" value="ECO:0007669"/>
    <property type="project" value="UniProtKB-ARBA"/>
</dbReference>
<keyword evidence="6" id="KW-0413">Isomerase</keyword>
<evidence type="ECO:0000313" key="6">
    <source>
        <dbReference type="EMBL" id="SAL48518.1"/>
    </source>
</evidence>
<dbReference type="InterPro" id="IPR036249">
    <property type="entry name" value="Thioredoxin-like_sf"/>
</dbReference>
<dbReference type="GO" id="GO:0017004">
    <property type="term" value="P:cytochrome complex assembly"/>
    <property type="evidence" value="ECO:0007669"/>
    <property type="project" value="UniProtKB-KW"/>
</dbReference>
<evidence type="ECO:0000256" key="1">
    <source>
        <dbReference type="ARBA" id="ARBA00004196"/>
    </source>
</evidence>
<dbReference type="PANTHER" id="PTHR42852:SF18">
    <property type="entry name" value="CHROMOSOME UNDETERMINED SCAFFOLD_47, WHOLE GENOME SHOTGUN SEQUENCE"/>
    <property type="match status" value="1"/>
</dbReference>
<dbReference type="InterPro" id="IPR050553">
    <property type="entry name" value="Thioredoxin_ResA/DsbE_sf"/>
</dbReference>
<keyword evidence="4" id="KW-0812">Transmembrane</keyword>
<evidence type="ECO:0000256" key="4">
    <source>
        <dbReference type="SAM" id="Phobius"/>
    </source>
</evidence>
<keyword evidence="4" id="KW-0472">Membrane</keyword>
<feature type="transmembrane region" description="Helical" evidence="4">
    <location>
        <begin position="103"/>
        <end position="125"/>
    </location>
</feature>
<dbReference type="GO" id="GO:0016853">
    <property type="term" value="F:isomerase activity"/>
    <property type="evidence" value="ECO:0007669"/>
    <property type="project" value="UniProtKB-KW"/>
</dbReference>
<evidence type="ECO:0000256" key="3">
    <source>
        <dbReference type="ARBA" id="ARBA00023284"/>
    </source>
</evidence>
<evidence type="ECO:0000256" key="2">
    <source>
        <dbReference type="ARBA" id="ARBA00022748"/>
    </source>
</evidence>
<dbReference type="GO" id="GO:0042158">
    <property type="term" value="P:lipoprotein biosynthetic process"/>
    <property type="evidence" value="ECO:0007669"/>
    <property type="project" value="InterPro"/>
</dbReference>
<evidence type="ECO:0000313" key="7">
    <source>
        <dbReference type="Proteomes" id="UP000054683"/>
    </source>
</evidence>